<feature type="region of interest" description="Disordered" evidence="1">
    <location>
        <begin position="1"/>
        <end position="24"/>
    </location>
</feature>
<reference evidence="2 3" key="1">
    <citation type="submission" date="2020-03" db="EMBL/GenBank/DDBJ databases">
        <title>Two novel Motilibacter sp.</title>
        <authorList>
            <person name="Liu S."/>
        </authorList>
    </citation>
    <scope>NUCLEOTIDE SEQUENCE [LARGE SCALE GENOMIC DNA]</scope>
    <source>
        <strain evidence="2 3">E257</strain>
    </source>
</reference>
<dbReference type="EMBL" id="JAANNP010000002">
    <property type="protein sequence ID" value="NHC13329.1"/>
    <property type="molecule type" value="Genomic_DNA"/>
</dbReference>
<evidence type="ECO:0000256" key="1">
    <source>
        <dbReference type="SAM" id="MobiDB-lite"/>
    </source>
</evidence>
<feature type="region of interest" description="Disordered" evidence="1">
    <location>
        <begin position="79"/>
        <end position="106"/>
    </location>
</feature>
<protein>
    <submittedName>
        <fullName evidence="2">Uncharacterized protein</fullName>
    </submittedName>
</protein>
<evidence type="ECO:0000313" key="2">
    <source>
        <dbReference type="EMBL" id="NHC13329.1"/>
    </source>
</evidence>
<keyword evidence="3" id="KW-1185">Reference proteome</keyword>
<evidence type="ECO:0000313" key="3">
    <source>
        <dbReference type="Proteomes" id="UP000800981"/>
    </source>
</evidence>
<accession>A0ABX0GU22</accession>
<sequence length="106" mass="11421">MTTPRRKSTAKAAPTPAVPAPDVPKACPDCRSPKVTHLAMTLTDGTPVTMISCSNCDTRSWWEGSERLALQRVVDLATKPGATGLDLRDRKRTDPVPPPGASRRTK</sequence>
<organism evidence="2 3">
    <name type="scientific">Motilibacter deserti</name>
    <dbReference type="NCBI Taxonomy" id="2714956"/>
    <lineage>
        <taxon>Bacteria</taxon>
        <taxon>Bacillati</taxon>
        <taxon>Actinomycetota</taxon>
        <taxon>Actinomycetes</taxon>
        <taxon>Motilibacterales</taxon>
        <taxon>Motilibacteraceae</taxon>
        <taxon>Motilibacter</taxon>
    </lineage>
</organism>
<comment type="caution">
    <text evidence="2">The sequence shown here is derived from an EMBL/GenBank/DDBJ whole genome shotgun (WGS) entry which is preliminary data.</text>
</comment>
<dbReference type="Proteomes" id="UP000800981">
    <property type="component" value="Unassembled WGS sequence"/>
</dbReference>
<dbReference type="RefSeq" id="WP_166279582.1">
    <property type="nucleotide sequence ID" value="NZ_JAANNP010000002.1"/>
</dbReference>
<gene>
    <name evidence="2" type="ORF">G9H71_05985</name>
</gene>
<name>A0ABX0GU22_9ACTN</name>
<proteinExistence type="predicted"/>